<gene>
    <name evidence="1" type="ORF">Ahy_B03g065949</name>
</gene>
<dbReference type="Proteomes" id="UP000289738">
    <property type="component" value="Chromosome B03"/>
</dbReference>
<dbReference type="EMBL" id="SDMP01000013">
    <property type="protein sequence ID" value="RYR20731.1"/>
    <property type="molecule type" value="Genomic_DNA"/>
</dbReference>
<dbReference type="AlphaFoldDB" id="A0A445A2Q4"/>
<evidence type="ECO:0000313" key="1">
    <source>
        <dbReference type="EMBL" id="RYR20731.1"/>
    </source>
</evidence>
<keyword evidence="2" id="KW-1185">Reference proteome</keyword>
<evidence type="ECO:0000313" key="2">
    <source>
        <dbReference type="Proteomes" id="UP000289738"/>
    </source>
</evidence>
<organism evidence="1 2">
    <name type="scientific">Arachis hypogaea</name>
    <name type="common">Peanut</name>
    <dbReference type="NCBI Taxonomy" id="3818"/>
    <lineage>
        <taxon>Eukaryota</taxon>
        <taxon>Viridiplantae</taxon>
        <taxon>Streptophyta</taxon>
        <taxon>Embryophyta</taxon>
        <taxon>Tracheophyta</taxon>
        <taxon>Spermatophyta</taxon>
        <taxon>Magnoliopsida</taxon>
        <taxon>eudicotyledons</taxon>
        <taxon>Gunneridae</taxon>
        <taxon>Pentapetalae</taxon>
        <taxon>rosids</taxon>
        <taxon>fabids</taxon>
        <taxon>Fabales</taxon>
        <taxon>Fabaceae</taxon>
        <taxon>Papilionoideae</taxon>
        <taxon>50 kb inversion clade</taxon>
        <taxon>dalbergioids sensu lato</taxon>
        <taxon>Dalbergieae</taxon>
        <taxon>Pterocarpus clade</taxon>
        <taxon>Arachis</taxon>
    </lineage>
</organism>
<sequence length="89" mass="10360">MGEEGTKITDDEHVTFLFYWLNAILFCSRSVQMSKLFLPLDTLLHEGKEEYQKQLEKVQVDKFKQIEALSIMDNKRAKLRSDLAKLVAP</sequence>
<comment type="caution">
    <text evidence="1">The sequence shown here is derived from an EMBL/GenBank/DDBJ whole genome shotgun (WGS) entry which is preliminary data.</text>
</comment>
<name>A0A445A2Q4_ARAHY</name>
<proteinExistence type="predicted"/>
<accession>A0A445A2Q4</accession>
<reference evidence="1 2" key="1">
    <citation type="submission" date="2019-01" db="EMBL/GenBank/DDBJ databases">
        <title>Sequencing of cultivated peanut Arachis hypogaea provides insights into genome evolution and oil improvement.</title>
        <authorList>
            <person name="Chen X."/>
        </authorList>
    </citation>
    <scope>NUCLEOTIDE SEQUENCE [LARGE SCALE GENOMIC DNA]</scope>
    <source>
        <strain evidence="2">cv. Fuhuasheng</strain>
        <tissue evidence="1">Leaves</tissue>
    </source>
</reference>
<protein>
    <submittedName>
        <fullName evidence="1">Uncharacterized protein</fullName>
    </submittedName>
</protein>